<dbReference type="InterPro" id="IPR038417">
    <property type="entry name" value="Alpga-gal_N_sf"/>
</dbReference>
<evidence type="ECO:0000259" key="7">
    <source>
        <dbReference type="Pfam" id="PF16874"/>
    </source>
</evidence>
<evidence type="ECO:0000256" key="3">
    <source>
        <dbReference type="ARBA" id="ARBA00022801"/>
    </source>
</evidence>
<dbReference type="PROSITE" id="PS00512">
    <property type="entry name" value="ALPHA_GALACTOSIDASE"/>
    <property type="match status" value="1"/>
</dbReference>
<dbReference type="CDD" id="cd14791">
    <property type="entry name" value="GH36"/>
    <property type="match status" value="1"/>
</dbReference>
<dbReference type="InterPro" id="IPR050985">
    <property type="entry name" value="Alpha-glycosidase_related"/>
</dbReference>
<feature type="active site" description="Proton donor" evidence="6">
    <location>
        <position position="519"/>
    </location>
</feature>
<keyword evidence="4 5" id="KW-0326">Glycosidase</keyword>
<comment type="similarity">
    <text evidence="5">Belongs to the glycosyl hydrolase.</text>
</comment>
<dbReference type="PANTHER" id="PTHR43053:SF3">
    <property type="entry name" value="ALPHA-GALACTOSIDASE C-RELATED"/>
    <property type="match status" value="1"/>
</dbReference>
<dbReference type="InterPro" id="IPR002252">
    <property type="entry name" value="Glyco_hydro_36"/>
</dbReference>
<dbReference type="InterPro" id="IPR031704">
    <property type="entry name" value="Glyco_hydro_36_N"/>
</dbReference>
<dbReference type="FunFam" id="3.20.20.70:FF:000118">
    <property type="entry name" value="Alpha-galactosidase"/>
    <property type="match status" value="1"/>
</dbReference>
<evidence type="ECO:0000256" key="4">
    <source>
        <dbReference type="ARBA" id="ARBA00023295"/>
    </source>
</evidence>
<accession>A0A7W4UIL3</accession>
<dbReference type="Pfam" id="PF16875">
    <property type="entry name" value="Glyco_hydro_36N"/>
    <property type="match status" value="1"/>
</dbReference>
<feature type="domain" description="Glycosyl hydrolase family 36 N-terminal" evidence="8">
    <location>
        <begin position="27"/>
        <end position="264"/>
    </location>
</feature>
<dbReference type="PANTHER" id="PTHR43053">
    <property type="entry name" value="GLYCOSIDASE FAMILY 31"/>
    <property type="match status" value="1"/>
</dbReference>
<evidence type="ECO:0000256" key="5">
    <source>
        <dbReference type="PIRNR" id="PIRNR005536"/>
    </source>
</evidence>
<dbReference type="GO" id="GO:0016052">
    <property type="term" value="P:carbohydrate catabolic process"/>
    <property type="evidence" value="ECO:0007669"/>
    <property type="project" value="InterPro"/>
</dbReference>
<dbReference type="PRINTS" id="PR00743">
    <property type="entry name" value="GLHYDRLASE36"/>
</dbReference>
<dbReference type="EC" id="3.2.1.22" evidence="2 5"/>
<reference evidence="9 10" key="1">
    <citation type="submission" date="2020-08" db="EMBL/GenBank/DDBJ databases">
        <title>The Agave Microbiome: Exploring the role of microbial communities in plant adaptations to desert environments.</title>
        <authorList>
            <person name="Partida-Martinez L.P."/>
        </authorList>
    </citation>
    <scope>NUCLEOTIDE SEQUENCE [LARGE SCALE GENOMIC DNA]</scope>
    <source>
        <strain evidence="9 10">RAS26</strain>
    </source>
</reference>
<dbReference type="InterPro" id="IPR031705">
    <property type="entry name" value="Glyco_hydro_36_C"/>
</dbReference>
<keyword evidence="3 5" id="KW-0378">Hydrolase</keyword>
<dbReference type="InterPro" id="IPR013785">
    <property type="entry name" value="Aldolase_TIM"/>
</dbReference>
<dbReference type="Gene3D" id="2.70.98.60">
    <property type="entry name" value="alpha-galactosidase from lactobacil brevis"/>
    <property type="match status" value="1"/>
</dbReference>
<comment type="caution">
    <text evidence="9">The sequence shown here is derived from an EMBL/GenBank/DDBJ whole genome shotgun (WGS) entry which is preliminary data.</text>
</comment>
<dbReference type="AlphaFoldDB" id="A0A7W4UIL3"/>
<evidence type="ECO:0000256" key="2">
    <source>
        <dbReference type="ARBA" id="ARBA00012755"/>
    </source>
</evidence>
<comment type="catalytic activity">
    <reaction evidence="1 5">
        <text>Hydrolysis of terminal, non-reducing alpha-D-galactose residues in alpha-D-galactosides, including galactose oligosaccharides, galactomannans and galactolipids.</text>
        <dbReference type="EC" id="3.2.1.22"/>
    </reaction>
</comment>
<dbReference type="Proteomes" id="UP000518206">
    <property type="component" value="Unassembled WGS sequence"/>
</dbReference>
<dbReference type="InterPro" id="IPR000111">
    <property type="entry name" value="Glyco_hydro_27/36_CS"/>
</dbReference>
<dbReference type="PIRSF" id="PIRSF005536">
    <property type="entry name" value="Agal"/>
    <property type="match status" value="1"/>
</dbReference>
<feature type="domain" description="Glycosyl hydrolase family 36 C-terminal" evidence="7">
    <location>
        <begin position="623"/>
        <end position="702"/>
    </location>
</feature>
<gene>
    <name evidence="9" type="ORF">FHR80_003782</name>
</gene>
<feature type="active site" description="Nucleophile" evidence="6">
    <location>
        <position position="453"/>
    </location>
</feature>
<organism evidence="9 10">
    <name type="scientific">Cellulomonas cellasea</name>
    <dbReference type="NCBI Taxonomy" id="43670"/>
    <lineage>
        <taxon>Bacteria</taxon>
        <taxon>Bacillati</taxon>
        <taxon>Actinomycetota</taxon>
        <taxon>Actinomycetes</taxon>
        <taxon>Micrococcales</taxon>
        <taxon>Cellulomonadaceae</taxon>
        <taxon>Cellulomonas</taxon>
    </lineage>
</organism>
<dbReference type="SUPFAM" id="SSF51445">
    <property type="entry name" value="(Trans)glycosidases"/>
    <property type="match status" value="1"/>
</dbReference>
<evidence type="ECO:0000256" key="6">
    <source>
        <dbReference type="PIRSR" id="PIRSR005536-1"/>
    </source>
</evidence>
<sequence>MSTSHVPPLHLRAAGVSLLLDVEGDRLPRVLHWGADLGDLPDTELAALRAASVPPLVPGSTDAPVPVSLLPEQSVGWLGTPGVTGHRGGTDFSVAFTGTRTVHEHRPRPGVEHGVVVTAQDDVAGLALELELELLAGGLLRTRTAVTSTGSGTYTLASLDVMLPVPSEADEVLDFTGRHLRERSPQRAPFDVGTRLRESRRGRAHDATVLLLAGRAGFGYRSGEVWGVHVGWSGNTRTLAERTSSGVRLLGAGELLLTGEVQLAAGQTYTSPWVYGSYGTGLDELAGRFHAYLRSRPQHPRTPRPVLLNVWEAVYFDHDLDRLRGLADRAAAIGVERYVLDDGWFRGRRDDSAGLGDWYVDEDVWPDGLGPLVDHVRGLGMQFGLWFEPEMVNPDSDLARAHPEWLLQTGGRLGPPARRQQVLNLAHPEAYAHILERIDAILTEHPVDYVKWDHNRDLIDAGQWPTGRAGVHEQTLATYRLMDELRARHPGLEIESCAGGGGRTDLGILERAERVWASDTIDALERQSIEAGLGLLLPPEMVGSHIGAPTAHTTGRTHVLGFRAGTAFFSHLGIEWDLTSATDADREALATWVAAHQEHRALLHTGTVVHADTPDPSLWVHGVVAQDRGEAIFAVVTLGTSATSPPGRLRLPGLDPDAVYDLRPLPPGDAAAHGDAIYPVPWWTAGTRLSGRTLAAVGVQAPSLFPERLVLLHARRAPSGPSTD</sequence>
<evidence type="ECO:0000313" key="10">
    <source>
        <dbReference type="Proteomes" id="UP000518206"/>
    </source>
</evidence>
<dbReference type="Gene3D" id="3.20.20.70">
    <property type="entry name" value="Aldolase class I"/>
    <property type="match status" value="1"/>
</dbReference>
<name>A0A7W4UIL3_9CELL</name>
<dbReference type="GO" id="GO:0004557">
    <property type="term" value="F:alpha-galactosidase activity"/>
    <property type="evidence" value="ECO:0007669"/>
    <property type="project" value="UniProtKB-UniRule"/>
</dbReference>
<evidence type="ECO:0000256" key="1">
    <source>
        <dbReference type="ARBA" id="ARBA00001255"/>
    </source>
</evidence>
<proteinExistence type="inferred from homology"/>
<dbReference type="Gene3D" id="2.60.40.1180">
    <property type="entry name" value="Golgi alpha-mannosidase II"/>
    <property type="match status" value="1"/>
</dbReference>
<dbReference type="EMBL" id="JACHVX010000006">
    <property type="protein sequence ID" value="MBB2924846.1"/>
    <property type="molecule type" value="Genomic_DNA"/>
</dbReference>
<dbReference type="Pfam" id="PF16874">
    <property type="entry name" value="Glyco_hydro_36C"/>
    <property type="match status" value="1"/>
</dbReference>
<dbReference type="RefSeq" id="WP_183297611.1">
    <property type="nucleotide sequence ID" value="NZ_JACHVX010000006.1"/>
</dbReference>
<evidence type="ECO:0000259" key="8">
    <source>
        <dbReference type="Pfam" id="PF16875"/>
    </source>
</evidence>
<dbReference type="InterPro" id="IPR013780">
    <property type="entry name" value="Glyco_hydro_b"/>
</dbReference>
<evidence type="ECO:0000313" key="9">
    <source>
        <dbReference type="EMBL" id="MBB2924846.1"/>
    </source>
</evidence>
<dbReference type="Pfam" id="PF02065">
    <property type="entry name" value="Melibiase"/>
    <property type="match status" value="1"/>
</dbReference>
<dbReference type="InterPro" id="IPR017853">
    <property type="entry name" value="GH"/>
</dbReference>
<reference evidence="9 10" key="2">
    <citation type="submission" date="2020-08" db="EMBL/GenBank/DDBJ databases">
        <authorList>
            <person name="Partida-Martinez L."/>
            <person name="Huntemann M."/>
            <person name="Clum A."/>
            <person name="Wang J."/>
            <person name="Palaniappan K."/>
            <person name="Ritter S."/>
            <person name="Chen I.-M."/>
            <person name="Stamatis D."/>
            <person name="Reddy T."/>
            <person name="O'Malley R."/>
            <person name="Daum C."/>
            <person name="Shapiro N."/>
            <person name="Ivanova N."/>
            <person name="Kyrpides N."/>
            <person name="Woyke T."/>
        </authorList>
    </citation>
    <scope>NUCLEOTIDE SEQUENCE [LARGE SCALE GENOMIC DNA]</scope>
    <source>
        <strain evidence="9 10">RAS26</strain>
    </source>
</reference>
<protein>
    <recommendedName>
        <fullName evidence="2 5">Alpha-galactosidase</fullName>
        <ecNumber evidence="2 5">3.2.1.22</ecNumber>
    </recommendedName>
</protein>